<evidence type="ECO:0000256" key="4">
    <source>
        <dbReference type="ARBA" id="ARBA00023163"/>
    </source>
</evidence>
<dbReference type="GO" id="GO:0005737">
    <property type="term" value="C:cytoplasm"/>
    <property type="evidence" value="ECO:0007669"/>
    <property type="project" value="UniProtKB-SubCell"/>
</dbReference>
<dbReference type="InterPro" id="IPR018060">
    <property type="entry name" value="HTH_AraC"/>
</dbReference>
<dbReference type="SMART" id="SM00342">
    <property type="entry name" value="HTH_ARAC"/>
    <property type="match status" value="1"/>
</dbReference>
<dbReference type="EMBL" id="LRMR01000023">
    <property type="protein sequence ID" value="KWU49678.1"/>
    <property type="molecule type" value="Genomic_DNA"/>
</dbReference>
<dbReference type="GO" id="GO:0043565">
    <property type="term" value="F:sequence-specific DNA binding"/>
    <property type="evidence" value="ECO:0007669"/>
    <property type="project" value="InterPro"/>
</dbReference>
<dbReference type="PROSITE" id="PS00041">
    <property type="entry name" value="HTH_ARAC_FAMILY_1"/>
    <property type="match status" value="1"/>
</dbReference>
<dbReference type="InterPro" id="IPR009057">
    <property type="entry name" value="Homeodomain-like_sf"/>
</dbReference>
<dbReference type="InterPro" id="IPR050204">
    <property type="entry name" value="AraC_XylS_family_regulators"/>
</dbReference>
<comment type="caution">
    <text evidence="7">The sequence shown here is derived from an EMBL/GenBank/DDBJ whole genome shotgun (WGS) entry which is preliminary data.</text>
</comment>
<evidence type="ECO:0000256" key="3">
    <source>
        <dbReference type="ARBA" id="ARBA00023125"/>
    </source>
</evidence>
<keyword evidence="2" id="KW-0805">Transcription regulation</keyword>
<dbReference type="SUPFAM" id="SSF46689">
    <property type="entry name" value="Homeodomain-like"/>
    <property type="match status" value="2"/>
</dbReference>
<name>A0A0X7K1V0_9PSED</name>
<evidence type="ECO:0000259" key="6">
    <source>
        <dbReference type="PROSITE" id="PS01124"/>
    </source>
</evidence>
<dbReference type="PROSITE" id="PS01124">
    <property type="entry name" value="HTH_ARAC_FAMILY_2"/>
    <property type="match status" value="1"/>
</dbReference>
<dbReference type="PRINTS" id="PR00032">
    <property type="entry name" value="HTHARAC"/>
</dbReference>
<gene>
    <name evidence="7" type="ORF">AWV77_17190</name>
</gene>
<dbReference type="Pfam" id="PF12833">
    <property type="entry name" value="HTH_18"/>
    <property type="match status" value="1"/>
</dbReference>
<evidence type="ECO:0000313" key="7">
    <source>
        <dbReference type="EMBL" id="KWU49678.1"/>
    </source>
</evidence>
<reference evidence="8" key="1">
    <citation type="submission" date="2016-01" db="EMBL/GenBank/DDBJ databases">
        <authorList>
            <person name="Gamez R.M."/>
            <person name="Rodriguez F."/>
            <person name="Bernal J.F."/>
            <person name="Agarwala R."/>
            <person name="Landsman D."/>
            <person name="Marino-Ramirez L."/>
        </authorList>
    </citation>
    <scope>NUCLEOTIDE SEQUENCE [LARGE SCALE GENOMIC DNA]</scope>
    <source>
        <strain evidence="8">Ps006</strain>
    </source>
</reference>
<protein>
    <submittedName>
        <fullName evidence="7">AraC family transcriptional regulator</fullName>
    </submittedName>
</protein>
<sequence length="301" mass="33081">MFDPLTEVVTLLQPGASLSKVVTGAGAWRVRRSVYGQPFYCALLEGGCRLSVAGNPALSLQAGDFVLIPAAYDFTMMSVEPLAAEDADTVPVELRPRHILVGTPDIAADVQLLVGHCTFGSPDAELLITLLPQLIHVRGERRLTVLVELLTEEARGQRPGRDVILAHLLEVLFIEALRSTTTETAPAGLLRGLADERLAVAIRRIHERPNQPWTVVQLAREAALSRSTFFERFKQAMGMAPMTYLLTWRMALAKNLLRTRDDSIAEIAQRVGYSSVSAFSVAFTRYTGITPGRYWQAVIAE</sequence>
<dbReference type="RefSeq" id="WP_060755383.1">
    <property type="nucleotide sequence ID" value="NZ_LRMR01000023.1"/>
</dbReference>
<dbReference type="Gene3D" id="1.10.10.60">
    <property type="entry name" value="Homeodomain-like"/>
    <property type="match status" value="2"/>
</dbReference>
<dbReference type="InterPro" id="IPR018062">
    <property type="entry name" value="HTH_AraC-typ_CS"/>
</dbReference>
<feature type="domain" description="HTH araC/xylS-type" evidence="6">
    <location>
        <begin position="199"/>
        <end position="297"/>
    </location>
</feature>
<keyword evidence="4" id="KW-0804">Transcription</keyword>
<dbReference type="Proteomes" id="UP000067111">
    <property type="component" value="Unassembled WGS sequence"/>
</dbReference>
<evidence type="ECO:0000313" key="8">
    <source>
        <dbReference type="Proteomes" id="UP000067111"/>
    </source>
</evidence>
<proteinExistence type="predicted"/>
<dbReference type="AlphaFoldDB" id="A0A0X7K1V0"/>
<evidence type="ECO:0000256" key="5">
    <source>
        <dbReference type="ARBA" id="ARBA00037345"/>
    </source>
</evidence>
<dbReference type="OrthoDB" id="9783876at2"/>
<dbReference type="PANTHER" id="PTHR46796">
    <property type="entry name" value="HTH-TYPE TRANSCRIPTIONAL ACTIVATOR RHAS-RELATED"/>
    <property type="match status" value="1"/>
</dbReference>
<keyword evidence="3" id="KW-0238">DNA-binding</keyword>
<accession>A0A0X7K1V0</accession>
<evidence type="ECO:0000256" key="1">
    <source>
        <dbReference type="ARBA" id="ARBA00004496"/>
    </source>
</evidence>
<comment type="subcellular location">
    <subcellularLocation>
        <location evidence="1">Cytoplasm</location>
    </subcellularLocation>
</comment>
<organism evidence="7 8">
    <name type="scientific">Pseudomonas palleroniana</name>
    <dbReference type="NCBI Taxonomy" id="191390"/>
    <lineage>
        <taxon>Bacteria</taxon>
        <taxon>Pseudomonadati</taxon>
        <taxon>Pseudomonadota</taxon>
        <taxon>Gammaproteobacteria</taxon>
        <taxon>Pseudomonadales</taxon>
        <taxon>Pseudomonadaceae</taxon>
        <taxon>Pseudomonas</taxon>
    </lineage>
</organism>
<comment type="function">
    <text evidence="5">Regulatory protein of the TOL plasmid xyl operons. XylS activates the xylXYZLTEGFJQKIH operon required for the degradation of toluene, m-xylene and p-xylene.</text>
</comment>
<evidence type="ECO:0000256" key="2">
    <source>
        <dbReference type="ARBA" id="ARBA00023015"/>
    </source>
</evidence>
<dbReference type="InterPro" id="IPR032783">
    <property type="entry name" value="AraC_lig"/>
</dbReference>
<dbReference type="GO" id="GO:0009893">
    <property type="term" value="P:positive regulation of metabolic process"/>
    <property type="evidence" value="ECO:0007669"/>
    <property type="project" value="UniProtKB-ARBA"/>
</dbReference>
<dbReference type="Pfam" id="PF12852">
    <property type="entry name" value="Cupin_6"/>
    <property type="match status" value="1"/>
</dbReference>
<dbReference type="InterPro" id="IPR020449">
    <property type="entry name" value="Tscrpt_reg_AraC-type_HTH"/>
</dbReference>
<dbReference type="PANTHER" id="PTHR46796:SF7">
    <property type="entry name" value="ARAC FAMILY TRANSCRIPTIONAL REGULATOR"/>
    <property type="match status" value="1"/>
</dbReference>
<dbReference type="GO" id="GO:0003700">
    <property type="term" value="F:DNA-binding transcription factor activity"/>
    <property type="evidence" value="ECO:0007669"/>
    <property type="project" value="InterPro"/>
</dbReference>